<dbReference type="GO" id="GO:0003723">
    <property type="term" value="F:RNA binding"/>
    <property type="evidence" value="ECO:0007669"/>
    <property type="project" value="UniProtKB-KW"/>
</dbReference>
<dbReference type="PANTHER" id="PTHR11766:SF0">
    <property type="entry name" value="TYROSINE--TRNA LIGASE, MITOCHONDRIAL"/>
    <property type="match status" value="1"/>
</dbReference>
<evidence type="ECO:0000256" key="9">
    <source>
        <dbReference type="ARBA" id="ARBA00048248"/>
    </source>
</evidence>
<feature type="domain" description="Tyrosine--tRNA ligase SYY-like C-terminal" evidence="12">
    <location>
        <begin position="411"/>
        <end position="473"/>
    </location>
</feature>
<protein>
    <recommendedName>
        <fullName evidence="1 11">Tyrosine--tRNA ligase</fullName>
        <ecNumber evidence="1 11">6.1.1.1</ecNumber>
    </recommendedName>
    <alternativeName>
        <fullName evidence="8 11">Tyrosyl-tRNA synthetase</fullName>
    </alternativeName>
</protein>
<dbReference type="Gene3D" id="1.10.240.10">
    <property type="entry name" value="Tyrosyl-Transfer RNA Synthetase"/>
    <property type="match status" value="1"/>
</dbReference>
<accession>A0A0W0FGT4</accession>
<keyword evidence="7 11" id="KW-0030">Aminoacyl-tRNA synthetase</keyword>
<keyword evidence="4 11" id="KW-0067">ATP-binding</keyword>
<evidence type="ECO:0000313" key="13">
    <source>
        <dbReference type="EMBL" id="KTB35567.1"/>
    </source>
</evidence>
<proteinExistence type="inferred from homology"/>
<dbReference type="Pfam" id="PF22421">
    <property type="entry name" value="SYY_C-terminal"/>
    <property type="match status" value="1"/>
</dbReference>
<dbReference type="Gene3D" id="3.40.50.620">
    <property type="entry name" value="HUPs"/>
    <property type="match status" value="1"/>
</dbReference>
<comment type="caution">
    <text evidence="13">The sequence shown here is derived from an EMBL/GenBank/DDBJ whole genome shotgun (WGS) entry which is preliminary data.</text>
</comment>
<dbReference type="InterPro" id="IPR054608">
    <property type="entry name" value="SYY-like_C"/>
</dbReference>
<dbReference type="GO" id="GO:0006437">
    <property type="term" value="P:tyrosyl-tRNA aminoacylation"/>
    <property type="evidence" value="ECO:0007669"/>
    <property type="project" value="InterPro"/>
</dbReference>
<evidence type="ECO:0000256" key="5">
    <source>
        <dbReference type="ARBA" id="ARBA00022884"/>
    </source>
</evidence>
<evidence type="ECO:0000256" key="10">
    <source>
        <dbReference type="PROSITE-ProRule" id="PRU00182"/>
    </source>
</evidence>
<keyword evidence="5 10" id="KW-0694">RNA-binding</keyword>
<dbReference type="PROSITE" id="PS50889">
    <property type="entry name" value="S4"/>
    <property type="match status" value="1"/>
</dbReference>
<keyword evidence="2 11" id="KW-0436">Ligase</keyword>
<dbReference type="Proteomes" id="UP000054988">
    <property type="component" value="Unassembled WGS sequence"/>
</dbReference>
<dbReference type="GO" id="GO:0005829">
    <property type="term" value="C:cytosol"/>
    <property type="evidence" value="ECO:0007669"/>
    <property type="project" value="TreeGrafter"/>
</dbReference>
<reference evidence="13 14" key="1">
    <citation type="submission" date="2015-12" db="EMBL/GenBank/DDBJ databases">
        <title>Draft genome sequence of Moniliophthora roreri, the causal agent of frosty pod rot of cacao.</title>
        <authorList>
            <person name="Aime M.C."/>
            <person name="Diaz-Valderrama J.R."/>
            <person name="Kijpornyongpan T."/>
            <person name="Phillips-Mora W."/>
        </authorList>
    </citation>
    <scope>NUCLEOTIDE SEQUENCE [LARGE SCALE GENOMIC DNA]</scope>
    <source>
        <strain evidence="13 14">MCA 2952</strain>
    </source>
</reference>
<dbReference type="PRINTS" id="PR01040">
    <property type="entry name" value="TRNASYNTHTYR"/>
</dbReference>
<dbReference type="eggNOG" id="KOG2623">
    <property type="taxonomic scope" value="Eukaryota"/>
</dbReference>
<evidence type="ECO:0000256" key="3">
    <source>
        <dbReference type="ARBA" id="ARBA00022741"/>
    </source>
</evidence>
<dbReference type="SUPFAM" id="SSF55174">
    <property type="entry name" value="Alpha-L RNA-binding motif"/>
    <property type="match status" value="1"/>
</dbReference>
<dbReference type="InterPro" id="IPR014729">
    <property type="entry name" value="Rossmann-like_a/b/a_fold"/>
</dbReference>
<evidence type="ECO:0000256" key="2">
    <source>
        <dbReference type="ARBA" id="ARBA00022598"/>
    </source>
</evidence>
<comment type="similarity">
    <text evidence="11">Belongs to the class-I aminoacyl-tRNA synthetase family.</text>
</comment>
<dbReference type="Gene3D" id="3.10.290.10">
    <property type="entry name" value="RNA-binding S4 domain"/>
    <property type="match status" value="1"/>
</dbReference>
<dbReference type="InterPro" id="IPR002307">
    <property type="entry name" value="Tyr-tRNA-ligase"/>
</dbReference>
<dbReference type="InterPro" id="IPR002305">
    <property type="entry name" value="aa-tRNA-synth_Ic"/>
</dbReference>
<keyword evidence="3 11" id="KW-0547">Nucleotide-binding</keyword>
<name>A0A0W0FGT4_MONRR</name>
<dbReference type="EMBL" id="LATX01001986">
    <property type="protein sequence ID" value="KTB35567.1"/>
    <property type="molecule type" value="Genomic_DNA"/>
</dbReference>
<dbReference type="GO" id="GO:0005739">
    <property type="term" value="C:mitochondrion"/>
    <property type="evidence" value="ECO:0007669"/>
    <property type="project" value="TreeGrafter"/>
</dbReference>
<dbReference type="InterPro" id="IPR024088">
    <property type="entry name" value="Tyr-tRNA-ligase_bac-type"/>
</dbReference>
<sequence length="481" mass="53973">MSLRDLDRARIYSAGDQVSIFGLRSSFSKPTISDRPDELKNALASSPQIVYAGIDPTARSLHIGHLLPFMCLLHFQLQGHDIIPLIGGATGLVGDPSGRKTEREPADVKLVESNVLALSNSIKHFFRRASQYAHSRVPFSFAKEPSLDPDVKSNLAWHKDFNMLEFLRIVGIHARVNTMLNRERRVICLSARSILCSFYHSVRTRLESQAGLSFTEFTYQLLQAYDFYYLHEHHRCTIQIGGSDQWGNILAGLELIGRLKHSETDGGSAFGVTTPLLTTASGEKFGKSAGNAVWLDPQLTSVFDFYQYFLKVEDADVEKYLKLFTLLPLAEIKEIVSSHKLAPEKRIAQRRLADEVTELVHQKEGVEQARRLTKTMFRSPESRSQQLDAQSLIEAFDGDPRLKWCSKEELTSTSIMKLASRYGLVSSTSAARQLIQARGLYVNDKVVPEIHFTVQEEQLLDGRIAVIRAGKDKILILGAQV</sequence>
<evidence type="ECO:0000256" key="6">
    <source>
        <dbReference type="ARBA" id="ARBA00022917"/>
    </source>
</evidence>
<dbReference type="GO" id="GO:0004831">
    <property type="term" value="F:tyrosine-tRNA ligase activity"/>
    <property type="evidence" value="ECO:0007669"/>
    <property type="project" value="UniProtKB-EC"/>
</dbReference>
<dbReference type="CDD" id="cd00165">
    <property type="entry name" value="S4"/>
    <property type="match status" value="1"/>
</dbReference>
<dbReference type="CDD" id="cd00805">
    <property type="entry name" value="TyrRS_core"/>
    <property type="match status" value="1"/>
</dbReference>
<evidence type="ECO:0000256" key="7">
    <source>
        <dbReference type="ARBA" id="ARBA00023146"/>
    </source>
</evidence>
<dbReference type="NCBIfam" id="TIGR00234">
    <property type="entry name" value="tyrS"/>
    <property type="match status" value="1"/>
</dbReference>
<evidence type="ECO:0000313" key="14">
    <source>
        <dbReference type="Proteomes" id="UP000054988"/>
    </source>
</evidence>
<organism evidence="13 14">
    <name type="scientific">Moniliophthora roreri</name>
    <name type="common">Frosty pod rot fungus</name>
    <name type="synonym">Monilia roreri</name>
    <dbReference type="NCBI Taxonomy" id="221103"/>
    <lineage>
        <taxon>Eukaryota</taxon>
        <taxon>Fungi</taxon>
        <taxon>Dikarya</taxon>
        <taxon>Basidiomycota</taxon>
        <taxon>Agaricomycotina</taxon>
        <taxon>Agaricomycetes</taxon>
        <taxon>Agaricomycetidae</taxon>
        <taxon>Agaricales</taxon>
        <taxon>Marasmiineae</taxon>
        <taxon>Marasmiaceae</taxon>
        <taxon>Moniliophthora</taxon>
    </lineage>
</organism>
<dbReference type="Pfam" id="PF00579">
    <property type="entry name" value="tRNA-synt_1b"/>
    <property type="match status" value="1"/>
</dbReference>
<evidence type="ECO:0000259" key="12">
    <source>
        <dbReference type="Pfam" id="PF22421"/>
    </source>
</evidence>
<dbReference type="GO" id="GO:0005524">
    <property type="term" value="F:ATP binding"/>
    <property type="evidence" value="ECO:0007669"/>
    <property type="project" value="UniProtKB-KW"/>
</dbReference>
<dbReference type="FunFam" id="1.10.240.10:FF:000001">
    <property type="entry name" value="Tyrosine--tRNA ligase"/>
    <property type="match status" value="1"/>
</dbReference>
<evidence type="ECO:0000256" key="11">
    <source>
        <dbReference type="RuleBase" id="RU361234"/>
    </source>
</evidence>
<dbReference type="SUPFAM" id="SSF52374">
    <property type="entry name" value="Nucleotidylyl transferase"/>
    <property type="match status" value="1"/>
</dbReference>
<evidence type="ECO:0000256" key="8">
    <source>
        <dbReference type="ARBA" id="ARBA00033323"/>
    </source>
</evidence>
<gene>
    <name evidence="13" type="ORF">WG66_11732</name>
</gene>
<dbReference type="InterPro" id="IPR036986">
    <property type="entry name" value="S4_RNA-bd_sf"/>
</dbReference>
<dbReference type="PANTHER" id="PTHR11766">
    <property type="entry name" value="TYROSYL-TRNA SYNTHETASE"/>
    <property type="match status" value="1"/>
</dbReference>
<keyword evidence="6 11" id="KW-0648">Protein biosynthesis</keyword>
<dbReference type="EC" id="6.1.1.1" evidence="1 11"/>
<evidence type="ECO:0000256" key="1">
    <source>
        <dbReference type="ARBA" id="ARBA00013160"/>
    </source>
</evidence>
<comment type="catalytic activity">
    <reaction evidence="9 11">
        <text>tRNA(Tyr) + L-tyrosine + ATP = L-tyrosyl-tRNA(Tyr) + AMP + diphosphate + H(+)</text>
        <dbReference type="Rhea" id="RHEA:10220"/>
        <dbReference type="Rhea" id="RHEA-COMP:9706"/>
        <dbReference type="Rhea" id="RHEA-COMP:9707"/>
        <dbReference type="ChEBI" id="CHEBI:15378"/>
        <dbReference type="ChEBI" id="CHEBI:30616"/>
        <dbReference type="ChEBI" id="CHEBI:33019"/>
        <dbReference type="ChEBI" id="CHEBI:58315"/>
        <dbReference type="ChEBI" id="CHEBI:78442"/>
        <dbReference type="ChEBI" id="CHEBI:78536"/>
        <dbReference type="ChEBI" id="CHEBI:456215"/>
        <dbReference type="EC" id="6.1.1.1"/>
    </reaction>
</comment>
<dbReference type="AlphaFoldDB" id="A0A0W0FGT4"/>
<evidence type="ECO:0000256" key="4">
    <source>
        <dbReference type="ARBA" id="ARBA00022840"/>
    </source>
</evidence>